<dbReference type="RefSeq" id="WP_289413115.1">
    <property type="nucleotide sequence ID" value="NZ_JAQIBD010000002.1"/>
</dbReference>
<sequence>MKKTFKLQDEKRHPDRIVEAIKHEIRKYIKRERGKKLPDAEKMFWNFDCKFGDSAQNAEIVTFNSIIEGLDKVVEAGWTECYIEIISRAEVKPPRDTATTTNENADTL</sequence>
<protein>
    <submittedName>
        <fullName evidence="1">DUF6172 family protein</fullName>
    </submittedName>
</protein>
<accession>A0ABT7QZ38</accession>
<comment type="caution">
    <text evidence="1">The sequence shown here is derived from an EMBL/GenBank/DDBJ whole genome shotgun (WGS) entry which is preliminary data.</text>
</comment>
<evidence type="ECO:0000313" key="2">
    <source>
        <dbReference type="Proteomes" id="UP001169069"/>
    </source>
</evidence>
<keyword evidence="2" id="KW-1185">Reference proteome</keyword>
<name>A0ABT7QZ38_9BACT</name>
<gene>
    <name evidence="1" type="ORF">PGH07_05140</name>
</gene>
<organism evidence="1 2">
    <name type="scientific">Sulfurovum zhangzhouensis</name>
    <dbReference type="NCBI Taxonomy" id="3019067"/>
    <lineage>
        <taxon>Bacteria</taxon>
        <taxon>Pseudomonadati</taxon>
        <taxon>Campylobacterota</taxon>
        <taxon>Epsilonproteobacteria</taxon>
        <taxon>Campylobacterales</taxon>
        <taxon>Sulfurovaceae</taxon>
        <taxon>Sulfurovum</taxon>
    </lineage>
</organism>
<dbReference type="InterPro" id="IPR046170">
    <property type="entry name" value="DUF6172"/>
</dbReference>
<dbReference type="Pfam" id="PF19669">
    <property type="entry name" value="DUF6172"/>
    <property type="match status" value="1"/>
</dbReference>
<reference evidence="1" key="1">
    <citation type="submission" date="2023-01" db="EMBL/GenBank/DDBJ databases">
        <title>Sulfurovum sp. zt1-1 genome assembly.</title>
        <authorList>
            <person name="Wang J."/>
        </authorList>
    </citation>
    <scope>NUCLEOTIDE SEQUENCE</scope>
    <source>
        <strain evidence="1">Zt1-1</strain>
    </source>
</reference>
<dbReference type="EMBL" id="JAQIBD010000002">
    <property type="protein sequence ID" value="MDM5271551.1"/>
    <property type="molecule type" value="Genomic_DNA"/>
</dbReference>
<proteinExistence type="predicted"/>
<dbReference type="Proteomes" id="UP001169069">
    <property type="component" value="Unassembled WGS sequence"/>
</dbReference>
<evidence type="ECO:0000313" key="1">
    <source>
        <dbReference type="EMBL" id="MDM5271551.1"/>
    </source>
</evidence>